<dbReference type="GO" id="GO:0005385">
    <property type="term" value="F:zinc ion transmembrane transporter activity"/>
    <property type="evidence" value="ECO:0007669"/>
    <property type="project" value="TreeGrafter"/>
</dbReference>
<evidence type="ECO:0000313" key="7">
    <source>
        <dbReference type="EMBL" id="CZT19227.1"/>
    </source>
</evidence>
<feature type="transmembrane region" description="Helical" evidence="6">
    <location>
        <begin position="361"/>
        <end position="381"/>
    </location>
</feature>
<feature type="region of interest" description="Disordered" evidence="5">
    <location>
        <begin position="25"/>
        <end position="47"/>
    </location>
</feature>
<dbReference type="GO" id="GO:0005886">
    <property type="term" value="C:plasma membrane"/>
    <property type="evidence" value="ECO:0007669"/>
    <property type="project" value="TreeGrafter"/>
</dbReference>
<feature type="transmembrane region" description="Helical" evidence="6">
    <location>
        <begin position="430"/>
        <end position="450"/>
    </location>
</feature>
<keyword evidence="3 6" id="KW-1133">Transmembrane helix</keyword>
<dbReference type="RefSeq" id="XP_023626117.1">
    <property type="nucleotide sequence ID" value="XM_023770349.1"/>
</dbReference>
<accession>A0A2D3V3G4</accession>
<feature type="transmembrane region" description="Helical" evidence="6">
    <location>
        <begin position="55"/>
        <end position="79"/>
    </location>
</feature>
<name>A0A2D3V3G4_9PEZI</name>
<evidence type="ECO:0000256" key="2">
    <source>
        <dbReference type="ARBA" id="ARBA00022692"/>
    </source>
</evidence>
<feature type="compositionally biased region" description="Low complexity" evidence="5">
    <location>
        <begin position="26"/>
        <end position="35"/>
    </location>
</feature>
<dbReference type="GeneID" id="35600241"/>
<dbReference type="Proteomes" id="UP000225277">
    <property type="component" value="Unassembled WGS sequence"/>
</dbReference>
<feature type="region of interest" description="Disordered" evidence="5">
    <location>
        <begin position="168"/>
        <end position="286"/>
    </location>
</feature>
<feature type="compositionally biased region" description="Polar residues" evidence="5">
    <location>
        <begin position="237"/>
        <end position="254"/>
    </location>
</feature>
<dbReference type="PANTHER" id="PTHR11040:SF60">
    <property type="entry name" value="FAMILY ZINC TRANSPORTER, PUTATIVE (AFU_ORTHOLOGUE AFUA_8G04010)-RELATED"/>
    <property type="match status" value="1"/>
</dbReference>
<feature type="transmembrane region" description="Helical" evidence="6">
    <location>
        <begin position="387"/>
        <end position="409"/>
    </location>
</feature>
<dbReference type="InterPro" id="IPR003689">
    <property type="entry name" value="ZIP"/>
</dbReference>
<feature type="compositionally biased region" description="Basic residues" evidence="5">
    <location>
        <begin position="256"/>
        <end position="278"/>
    </location>
</feature>
<evidence type="ECO:0000256" key="6">
    <source>
        <dbReference type="SAM" id="Phobius"/>
    </source>
</evidence>
<dbReference type="STRING" id="112498.A0A2D3V3G4"/>
<feature type="transmembrane region" description="Helical" evidence="6">
    <location>
        <begin position="132"/>
        <end position="154"/>
    </location>
</feature>
<reference evidence="7 8" key="1">
    <citation type="submission" date="2016-03" db="EMBL/GenBank/DDBJ databases">
        <authorList>
            <person name="Ploux O."/>
        </authorList>
    </citation>
    <scope>NUCLEOTIDE SEQUENCE [LARGE SCALE GENOMIC DNA]</scope>
    <source>
        <strain evidence="7 8">URUG2</strain>
    </source>
</reference>
<proteinExistence type="predicted"/>
<gene>
    <name evidence="7" type="ORF">RCC_05073</name>
</gene>
<keyword evidence="4 6" id="KW-0472">Membrane</keyword>
<dbReference type="Pfam" id="PF02535">
    <property type="entry name" value="Zip"/>
    <property type="match status" value="1"/>
</dbReference>
<evidence type="ECO:0000256" key="1">
    <source>
        <dbReference type="ARBA" id="ARBA00004141"/>
    </source>
</evidence>
<dbReference type="EMBL" id="FJUY01000007">
    <property type="protein sequence ID" value="CZT19227.1"/>
    <property type="molecule type" value="Genomic_DNA"/>
</dbReference>
<evidence type="ECO:0000256" key="4">
    <source>
        <dbReference type="ARBA" id="ARBA00023136"/>
    </source>
</evidence>
<feature type="transmembrane region" description="Helical" evidence="6">
    <location>
        <begin position="91"/>
        <end position="112"/>
    </location>
</feature>
<evidence type="ECO:0000256" key="3">
    <source>
        <dbReference type="ARBA" id="ARBA00022989"/>
    </source>
</evidence>
<evidence type="ECO:0000256" key="5">
    <source>
        <dbReference type="SAM" id="MobiDB-lite"/>
    </source>
</evidence>
<organism evidence="7 8">
    <name type="scientific">Ramularia collo-cygni</name>
    <dbReference type="NCBI Taxonomy" id="112498"/>
    <lineage>
        <taxon>Eukaryota</taxon>
        <taxon>Fungi</taxon>
        <taxon>Dikarya</taxon>
        <taxon>Ascomycota</taxon>
        <taxon>Pezizomycotina</taxon>
        <taxon>Dothideomycetes</taxon>
        <taxon>Dothideomycetidae</taxon>
        <taxon>Mycosphaerellales</taxon>
        <taxon>Mycosphaerellaceae</taxon>
        <taxon>Ramularia</taxon>
    </lineage>
</organism>
<comment type="subcellular location">
    <subcellularLocation>
        <location evidence="1">Membrane</location>
        <topology evidence="1">Multi-pass membrane protein</topology>
    </subcellularLocation>
</comment>
<sequence>MTQDGVTEPIIHTIPLALLRAELQRRQQQQQQQQQDPPPRPTCGSNKSSTTPYNIGIHVFALFLILTLSTLACSLPLIVRRFPSLPVPNKALFISRHFGTGVLIATAFVHLLPTAYTNLTDPCLPPFWTDTYPAMPGFIAMCSVLVVVGIEMFFATRGAGHSHKTVDFQRRGTLGGGGRQVGGYRDVSNGDISSASVNKPLPRTPPRDRDDEDEEDSDLDLDELDPAVYEEEEEDTQPLTGHRSSSDDNNNNATLRPKHTRKVSWAHSHANNHSHSHSHHIDPNSPSEQRAVLQCLMLEAGILFHSIFIGLALSVSTGSSFIVLLIAISFHQTFEGLALGSRIAAIASFSTSSPKPWLMSLMYGITTPVGQALGLGLQGFYDPMSMGGLLMVGIVNAVSCGLLMYAGLVQLLAEDFLSEESYVELFGRRRLLACGSVVGGAMLMALVGVWA</sequence>
<keyword evidence="2 6" id="KW-0812">Transmembrane</keyword>
<keyword evidence="8" id="KW-1185">Reference proteome</keyword>
<evidence type="ECO:0000313" key="8">
    <source>
        <dbReference type="Proteomes" id="UP000225277"/>
    </source>
</evidence>
<dbReference type="AlphaFoldDB" id="A0A2D3V3G4"/>
<protein>
    <submittedName>
        <fullName evidence="7">Related to ZIP family zinc transporter</fullName>
    </submittedName>
</protein>
<dbReference type="PANTHER" id="PTHR11040">
    <property type="entry name" value="ZINC/IRON TRANSPORTER"/>
    <property type="match status" value="1"/>
</dbReference>
<feature type="compositionally biased region" description="Acidic residues" evidence="5">
    <location>
        <begin position="210"/>
        <end position="236"/>
    </location>
</feature>
<dbReference type="OrthoDB" id="448280at2759"/>